<keyword evidence="3" id="KW-0472">Membrane</keyword>
<feature type="coiled-coil region" evidence="1">
    <location>
        <begin position="153"/>
        <end position="180"/>
    </location>
</feature>
<evidence type="ECO:0000313" key="6">
    <source>
        <dbReference type="Proteomes" id="UP000602510"/>
    </source>
</evidence>
<feature type="transmembrane region" description="Helical" evidence="3">
    <location>
        <begin position="272"/>
        <end position="290"/>
    </location>
</feature>
<evidence type="ECO:0008006" key="7">
    <source>
        <dbReference type="Google" id="ProtNLM"/>
    </source>
</evidence>
<dbReference type="AlphaFoldDB" id="A0A833SWT1"/>
<evidence type="ECO:0000256" key="2">
    <source>
        <dbReference type="SAM" id="MobiDB-lite"/>
    </source>
</evidence>
<protein>
    <recommendedName>
        <fullName evidence="7">Transmembrane protein</fullName>
    </recommendedName>
</protein>
<dbReference type="Proteomes" id="UP000704712">
    <property type="component" value="Unassembled WGS sequence"/>
</dbReference>
<dbReference type="Proteomes" id="UP000602510">
    <property type="component" value="Unassembled WGS sequence"/>
</dbReference>
<dbReference type="EMBL" id="JAACNO010002039">
    <property type="protein sequence ID" value="KAF4135860.1"/>
    <property type="molecule type" value="Genomic_DNA"/>
</dbReference>
<name>A0A833SWT1_PHYIN</name>
<dbReference type="EMBL" id="WSZM01000110">
    <property type="protein sequence ID" value="KAF4041987.1"/>
    <property type="molecule type" value="Genomic_DNA"/>
</dbReference>
<sequence>MVRLGLSDSMRSTASVEDTEPLHVASHRRPPRQPCAASTAAATGLSIQQQTESKTSSFALGWLLRALLGGVLAIILLSIGINVLKLAVRTSGISNVQTRAQFERLERSFELLGRDTTRLQATAGNFLQSCQKAQVAASTRTRMLQNMAKSRFNEQTKTQIEEHEQVMKEVMQYYAQQEQQVLEASDRLMKMNVTLPVHIAARKVPETWLQDEQKYDGDARDQLAGTMEGLLAKTLGQEGNYQRVSVESVSIQRTEKLERSSQQMRAEPSRSYAPFFFYIVVLCASATYLWNAVSDTRNKELPEDKWAWSPVPKVLIRLKALVGSVVVIDDLRTPDSKDDKAFPEHIELS</sequence>
<feature type="region of interest" description="Disordered" evidence="2">
    <location>
        <begin position="1"/>
        <end position="35"/>
    </location>
</feature>
<reference evidence="4" key="1">
    <citation type="submission" date="2020-04" db="EMBL/GenBank/DDBJ databases">
        <title>Hybrid Assembly of Korean Phytophthora infestans isolates.</title>
        <authorList>
            <person name="Prokchorchik M."/>
            <person name="Lee Y."/>
            <person name="Seo J."/>
            <person name="Cho J.-H."/>
            <person name="Park Y.-E."/>
            <person name="Jang D.-C."/>
            <person name="Im J.-S."/>
            <person name="Choi J.-G."/>
            <person name="Park H.-J."/>
            <person name="Lee G.-B."/>
            <person name="Lee Y.-G."/>
            <person name="Hong S.-Y."/>
            <person name="Cho K."/>
            <person name="Sohn K.H."/>
        </authorList>
    </citation>
    <scope>NUCLEOTIDE SEQUENCE</scope>
    <source>
        <strain evidence="4">KR_1_A1</strain>
        <strain evidence="5">KR_2_A2</strain>
    </source>
</reference>
<accession>A0A833SWT1</accession>
<keyword evidence="3" id="KW-1133">Transmembrane helix</keyword>
<feature type="transmembrane region" description="Helical" evidence="3">
    <location>
        <begin position="62"/>
        <end position="84"/>
    </location>
</feature>
<comment type="caution">
    <text evidence="4">The sequence shown here is derived from an EMBL/GenBank/DDBJ whole genome shotgun (WGS) entry which is preliminary data.</text>
</comment>
<keyword evidence="3" id="KW-0812">Transmembrane</keyword>
<gene>
    <name evidence="4" type="ORF">GN244_ATG05813</name>
    <name evidence="5" type="ORF">GN958_ATG14947</name>
</gene>
<keyword evidence="6" id="KW-1185">Reference proteome</keyword>
<keyword evidence="1" id="KW-0175">Coiled coil</keyword>
<organism evidence="4 6">
    <name type="scientific">Phytophthora infestans</name>
    <name type="common">Potato late blight agent</name>
    <name type="synonym">Botrytis infestans</name>
    <dbReference type="NCBI Taxonomy" id="4787"/>
    <lineage>
        <taxon>Eukaryota</taxon>
        <taxon>Sar</taxon>
        <taxon>Stramenopiles</taxon>
        <taxon>Oomycota</taxon>
        <taxon>Peronosporomycetes</taxon>
        <taxon>Peronosporales</taxon>
        <taxon>Peronosporaceae</taxon>
        <taxon>Phytophthora</taxon>
    </lineage>
</organism>
<proteinExistence type="predicted"/>
<evidence type="ECO:0000256" key="1">
    <source>
        <dbReference type="SAM" id="Coils"/>
    </source>
</evidence>
<evidence type="ECO:0000313" key="5">
    <source>
        <dbReference type="EMBL" id="KAF4135860.1"/>
    </source>
</evidence>
<evidence type="ECO:0000256" key="3">
    <source>
        <dbReference type="SAM" id="Phobius"/>
    </source>
</evidence>
<evidence type="ECO:0000313" key="4">
    <source>
        <dbReference type="EMBL" id="KAF4041987.1"/>
    </source>
</evidence>